<dbReference type="Proteomes" id="UP000001542">
    <property type="component" value="Unassembled WGS sequence"/>
</dbReference>
<dbReference type="VEuPathDB" id="TrichDB:TVAG_125090"/>
<evidence type="ECO:0000313" key="2">
    <source>
        <dbReference type="Proteomes" id="UP000001542"/>
    </source>
</evidence>
<name>A2EIL5_TRIV3</name>
<reference evidence="1" key="2">
    <citation type="journal article" date="2007" name="Science">
        <title>Draft genome sequence of the sexually transmitted pathogen Trichomonas vaginalis.</title>
        <authorList>
            <person name="Carlton J.M."/>
            <person name="Hirt R.P."/>
            <person name="Silva J.C."/>
            <person name="Delcher A.L."/>
            <person name="Schatz M."/>
            <person name="Zhao Q."/>
            <person name="Wortman J.R."/>
            <person name="Bidwell S.L."/>
            <person name="Alsmark U.C.M."/>
            <person name="Besteiro S."/>
            <person name="Sicheritz-Ponten T."/>
            <person name="Noel C.J."/>
            <person name="Dacks J.B."/>
            <person name="Foster P.G."/>
            <person name="Simillion C."/>
            <person name="Van de Peer Y."/>
            <person name="Miranda-Saavedra D."/>
            <person name="Barton G.J."/>
            <person name="Westrop G.D."/>
            <person name="Mueller S."/>
            <person name="Dessi D."/>
            <person name="Fiori P.L."/>
            <person name="Ren Q."/>
            <person name="Paulsen I."/>
            <person name="Zhang H."/>
            <person name="Bastida-Corcuera F.D."/>
            <person name="Simoes-Barbosa A."/>
            <person name="Brown M.T."/>
            <person name="Hayes R.D."/>
            <person name="Mukherjee M."/>
            <person name="Okumura C.Y."/>
            <person name="Schneider R."/>
            <person name="Smith A.J."/>
            <person name="Vanacova S."/>
            <person name="Villalvazo M."/>
            <person name="Haas B.J."/>
            <person name="Pertea M."/>
            <person name="Feldblyum T.V."/>
            <person name="Utterback T.R."/>
            <person name="Shu C.L."/>
            <person name="Osoegawa K."/>
            <person name="de Jong P.J."/>
            <person name="Hrdy I."/>
            <person name="Horvathova L."/>
            <person name="Zubacova Z."/>
            <person name="Dolezal P."/>
            <person name="Malik S.B."/>
            <person name="Logsdon J.M. Jr."/>
            <person name="Henze K."/>
            <person name="Gupta A."/>
            <person name="Wang C.C."/>
            <person name="Dunne R.L."/>
            <person name="Upcroft J.A."/>
            <person name="Upcroft P."/>
            <person name="White O."/>
            <person name="Salzberg S.L."/>
            <person name="Tang P."/>
            <person name="Chiu C.-H."/>
            <person name="Lee Y.-S."/>
            <person name="Embley T.M."/>
            <person name="Coombs G.H."/>
            <person name="Mottram J.C."/>
            <person name="Tachezy J."/>
            <person name="Fraser-Liggett C.M."/>
            <person name="Johnson P.J."/>
        </authorList>
    </citation>
    <scope>NUCLEOTIDE SEQUENCE [LARGE SCALE GENOMIC DNA]</scope>
    <source>
        <strain evidence="1">G3</strain>
    </source>
</reference>
<accession>A2EIL5</accession>
<proteinExistence type="predicted"/>
<organism evidence="1 2">
    <name type="scientific">Trichomonas vaginalis (strain ATCC PRA-98 / G3)</name>
    <dbReference type="NCBI Taxonomy" id="412133"/>
    <lineage>
        <taxon>Eukaryota</taxon>
        <taxon>Metamonada</taxon>
        <taxon>Parabasalia</taxon>
        <taxon>Trichomonadida</taxon>
        <taxon>Trichomonadidae</taxon>
        <taxon>Trichomonas</taxon>
    </lineage>
</organism>
<dbReference type="VEuPathDB" id="TrichDB:TVAGG3_0998060"/>
<reference evidence="1" key="1">
    <citation type="submission" date="2006-10" db="EMBL/GenBank/DDBJ databases">
        <authorList>
            <person name="Amadeo P."/>
            <person name="Zhao Q."/>
            <person name="Wortman J."/>
            <person name="Fraser-Liggett C."/>
            <person name="Carlton J."/>
        </authorList>
    </citation>
    <scope>NUCLEOTIDE SEQUENCE</scope>
    <source>
        <strain evidence="1">G3</strain>
    </source>
</reference>
<dbReference type="AlphaFoldDB" id="A2EIL5"/>
<dbReference type="SMR" id="A2EIL5"/>
<keyword evidence="2" id="KW-1185">Reference proteome</keyword>
<protein>
    <submittedName>
        <fullName evidence="1">Uncharacterized protein</fullName>
    </submittedName>
</protein>
<gene>
    <name evidence="1" type="ORF">TVAG_125090</name>
</gene>
<dbReference type="InParanoid" id="A2EIL5"/>
<sequence>MKFFRFFFPRSTKDWARNVLVLTLLVCAFFLPVVTVSTSKFGKNDSENRIDIVTTTRNNWESITIPNDMQINATLFQYKEMKINNQTGCIDRKNYTKEFLRLFNINPYSMELDLDYVLIVGSNTELGSSIKKLLKSQHKQYIELSGIINFDPAPLMEILSNFSSKITKAIICTQPTQHRYTSKGFVSYNERQTVKTIKSYCEAFVQHRIPFIIAHHPPYSSSLIDIAEFFESPIVLVPFLTEFEEFRNYEHPIFRSAMECSLTGKTEIDKYENYPVSSIKLSEIVVNENDKNGLTVK</sequence>
<evidence type="ECO:0000313" key="1">
    <source>
        <dbReference type="EMBL" id="EAY07536.1"/>
    </source>
</evidence>
<dbReference type="EMBL" id="DS113398">
    <property type="protein sequence ID" value="EAY07536.1"/>
    <property type="molecule type" value="Genomic_DNA"/>
</dbReference>